<feature type="chain" id="PRO_5009915925" evidence="2">
    <location>
        <begin position="23"/>
        <end position="199"/>
    </location>
</feature>
<name>A0A1M6B249_9RHOB</name>
<dbReference type="Proteomes" id="UP000183982">
    <property type="component" value="Unassembled WGS sequence"/>
</dbReference>
<gene>
    <name evidence="3" type="ORF">SAMN05444000_101106</name>
</gene>
<evidence type="ECO:0000256" key="2">
    <source>
        <dbReference type="SAM" id="SignalP"/>
    </source>
</evidence>
<dbReference type="Pfam" id="PF03548">
    <property type="entry name" value="LolA"/>
    <property type="match status" value="1"/>
</dbReference>
<feature type="signal peptide" evidence="2">
    <location>
        <begin position="1"/>
        <end position="22"/>
    </location>
</feature>
<dbReference type="STRING" id="1470563.SAMN05444000_101106"/>
<dbReference type="AlphaFoldDB" id="A0A1M6B249"/>
<dbReference type="InterPro" id="IPR004564">
    <property type="entry name" value="OM_lipoprot_carrier_LolA-like"/>
</dbReference>
<dbReference type="PANTHER" id="PTHR35869">
    <property type="entry name" value="OUTER-MEMBRANE LIPOPROTEIN CARRIER PROTEIN"/>
    <property type="match status" value="1"/>
</dbReference>
<organism evidence="3 4">
    <name type="scientific">Shimia gijangensis</name>
    <dbReference type="NCBI Taxonomy" id="1470563"/>
    <lineage>
        <taxon>Bacteria</taxon>
        <taxon>Pseudomonadati</taxon>
        <taxon>Pseudomonadota</taxon>
        <taxon>Alphaproteobacteria</taxon>
        <taxon>Rhodobacterales</taxon>
        <taxon>Roseobacteraceae</taxon>
    </lineage>
</organism>
<accession>A0A1M6B249</accession>
<reference evidence="4" key="1">
    <citation type="submission" date="2016-11" db="EMBL/GenBank/DDBJ databases">
        <authorList>
            <person name="Varghese N."/>
            <person name="Submissions S."/>
        </authorList>
    </citation>
    <scope>NUCLEOTIDE SEQUENCE [LARGE SCALE GENOMIC DNA]</scope>
    <source>
        <strain evidence="4">DSM 100564</strain>
    </source>
</reference>
<dbReference type="EMBL" id="FQZQ01000001">
    <property type="protein sequence ID" value="SHI42801.1"/>
    <property type="molecule type" value="Genomic_DNA"/>
</dbReference>
<sequence length="199" mass="21956">MRVLRFLTAPAIFVAMSMPAMADKLSLNALSAYLNDMKTAKSAFTQINDDGSVSTGRVYIKRPGRVRFEYDPPEKAMVLASANTVAIFDGRSNQPPETYPLKRTPLSVILARNVNLAKANMVVGHDYDGTATMVTAQDPEHPEYGNIQLMFTAEPTELRQWIINDGSGGQTTVILGEMETGVPLKNALFNIELYLQRTQ</sequence>
<keyword evidence="4" id="KW-1185">Reference proteome</keyword>
<keyword evidence="3" id="KW-0449">Lipoprotein</keyword>
<dbReference type="SUPFAM" id="SSF89392">
    <property type="entry name" value="Prokaryotic lipoproteins and lipoprotein localization factors"/>
    <property type="match status" value="1"/>
</dbReference>
<dbReference type="RefSeq" id="WP_073248310.1">
    <property type="nucleotide sequence ID" value="NZ_FQZQ01000001.1"/>
</dbReference>
<proteinExistence type="predicted"/>
<dbReference type="InterPro" id="IPR029046">
    <property type="entry name" value="LolA/LolB/LppX"/>
</dbReference>
<dbReference type="PANTHER" id="PTHR35869:SF1">
    <property type="entry name" value="OUTER-MEMBRANE LIPOPROTEIN CARRIER PROTEIN"/>
    <property type="match status" value="1"/>
</dbReference>
<dbReference type="OrthoDB" id="9800501at2"/>
<evidence type="ECO:0000313" key="3">
    <source>
        <dbReference type="EMBL" id="SHI42801.1"/>
    </source>
</evidence>
<keyword evidence="1 2" id="KW-0732">Signal</keyword>
<dbReference type="Gene3D" id="2.50.20.10">
    <property type="entry name" value="Lipoprotein localisation LolA/LolB/LppX"/>
    <property type="match status" value="1"/>
</dbReference>
<evidence type="ECO:0000313" key="4">
    <source>
        <dbReference type="Proteomes" id="UP000183982"/>
    </source>
</evidence>
<dbReference type="CDD" id="cd16325">
    <property type="entry name" value="LolA"/>
    <property type="match status" value="1"/>
</dbReference>
<evidence type="ECO:0000256" key="1">
    <source>
        <dbReference type="ARBA" id="ARBA00022729"/>
    </source>
</evidence>
<protein>
    <submittedName>
        <fullName evidence="3">Outer membrane lipoprotein-sorting protein</fullName>
    </submittedName>
</protein>